<evidence type="ECO:0000256" key="2">
    <source>
        <dbReference type="SAM" id="MobiDB-lite"/>
    </source>
</evidence>
<evidence type="ECO:0000256" key="1">
    <source>
        <dbReference type="ARBA" id="ARBA00006247"/>
    </source>
</evidence>
<keyword evidence="5" id="KW-1185">Reference proteome</keyword>
<gene>
    <name evidence="4" type="ORF">BDP27DRAFT_1446243</name>
</gene>
<dbReference type="Pfam" id="PF07687">
    <property type="entry name" value="M20_dimer"/>
    <property type="match status" value="1"/>
</dbReference>
<reference evidence="4" key="1">
    <citation type="submission" date="2020-11" db="EMBL/GenBank/DDBJ databases">
        <authorList>
            <consortium name="DOE Joint Genome Institute"/>
            <person name="Ahrendt S."/>
            <person name="Riley R."/>
            <person name="Andreopoulos W."/>
            <person name="Labutti K."/>
            <person name="Pangilinan J."/>
            <person name="Ruiz-Duenas F.J."/>
            <person name="Barrasa J.M."/>
            <person name="Sanchez-Garcia M."/>
            <person name="Camarero S."/>
            <person name="Miyauchi S."/>
            <person name="Serrano A."/>
            <person name="Linde D."/>
            <person name="Babiker R."/>
            <person name="Drula E."/>
            <person name="Ayuso-Fernandez I."/>
            <person name="Pacheco R."/>
            <person name="Padilla G."/>
            <person name="Ferreira P."/>
            <person name="Barriuso J."/>
            <person name="Kellner H."/>
            <person name="Castanera R."/>
            <person name="Alfaro M."/>
            <person name="Ramirez L."/>
            <person name="Pisabarro A.G."/>
            <person name="Kuo A."/>
            <person name="Tritt A."/>
            <person name="Lipzen A."/>
            <person name="He G."/>
            <person name="Yan M."/>
            <person name="Ng V."/>
            <person name="Cullen D."/>
            <person name="Martin F."/>
            <person name="Rosso M.-N."/>
            <person name="Henrissat B."/>
            <person name="Hibbett D."/>
            <person name="Martinez A.T."/>
            <person name="Grigoriev I.V."/>
        </authorList>
    </citation>
    <scope>NUCLEOTIDE SEQUENCE</scope>
    <source>
        <strain evidence="4">AH 40177</strain>
    </source>
</reference>
<dbReference type="Gene3D" id="3.40.630.10">
    <property type="entry name" value="Zn peptidases"/>
    <property type="match status" value="1"/>
</dbReference>
<dbReference type="NCBIfam" id="TIGR01891">
    <property type="entry name" value="amidohydrolases"/>
    <property type="match status" value="1"/>
</dbReference>
<dbReference type="Proteomes" id="UP000772434">
    <property type="component" value="Unassembled WGS sequence"/>
</dbReference>
<dbReference type="InterPro" id="IPR036264">
    <property type="entry name" value="Bact_exopeptidase_dim_dom"/>
</dbReference>
<evidence type="ECO:0000313" key="5">
    <source>
        <dbReference type="Proteomes" id="UP000772434"/>
    </source>
</evidence>
<dbReference type="Gene3D" id="3.30.70.360">
    <property type="match status" value="1"/>
</dbReference>
<protein>
    <recommendedName>
        <fullName evidence="3">Peptidase M20 dimerisation domain-containing protein</fullName>
    </recommendedName>
</protein>
<dbReference type="OrthoDB" id="6119954at2759"/>
<dbReference type="AlphaFoldDB" id="A0A9P5PYD4"/>
<feature type="region of interest" description="Disordered" evidence="2">
    <location>
        <begin position="218"/>
        <end position="245"/>
    </location>
</feature>
<dbReference type="InterPro" id="IPR002933">
    <property type="entry name" value="Peptidase_M20"/>
</dbReference>
<name>A0A9P5PYD4_9AGAR</name>
<accession>A0A9P5PYD4</accession>
<proteinExistence type="inferred from homology"/>
<feature type="domain" description="Peptidase M20 dimerisation" evidence="3">
    <location>
        <begin position="261"/>
        <end position="354"/>
    </location>
</feature>
<dbReference type="CDD" id="cd05672">
    <property type="entry name" value="M20_ACY1L2-like"/>
    <property type="match status" value="1"/>
</dbReference>
<dbReference type="InterPro" id="IPR052030">
    <property type="entry name" value="Peptidase_M20/M20A_hydrolases"/>
</dbReference>
<organism evidence="4 5">
    <name type="scientific">Rhodocollybia butyracea</name>
    <dbReference type="NCBI Taxonomy" id="206335"/>
    <lineage>
        <taxon>Eukaryota</taxon>
        <taxon>Fungi</taxon>
        <taxon>Dikarya</taxon>
        <taxon>Basidiomycota</taxon>
        <taxon>Agaricomycotina</taxon>
        <taxon>Agaricomycetes</taxon>
        <taxon>Agaricomycetidae</taxon>
        <taxon>Agaricales</taxon>
        <taxon>Marasmiineae</taxon>
        <taxon>Omphalotaceae</taxon>
        <taxon>Rhodocollybia</taxon>
    </lineage>
</organism>
<dbReference type="SUPFAM" id="SSF55031">
    <property type="entry name" value="Bacterial exopeptidase dimerisation domain"/>
    <property type="match status" value="1"/>
</dbReference>
<dbReference type="InterPro" id="IPR011650">
    <property type="entry name" value="Peptidase_M20_dimer"/>
</dbReference>
<comment type="caution">
    <text evidence="4">The sequence shown here is derived from an EMBL/GenBank/DDBJ whole genome shotgun (WGS) entry which is preliminary data.</text>
</comment>
<dbReference type="FunFam" id="3.30.70.360:FF:000004">
    <property type="entry name" value="Peptidase M20 domain-containing protein 2"/>
    <property type="match status" value="1"/>
</dbReference>
<dbReference type="Pfam" id="PF01546">
    <property type="entry name" value="Peptidase_M20"/>
    <property type="match status" value="1"/>
</dbReference>
<evidence type="ECO:0000313" key="4">
    <source>
        <dbReference type="EMBL" id="KAF9071529.1"/>
    </source>
</evidence>
<dbReference type="EMBL" id="JADNRY010000031">
    <property type="protein sequence ID" value="KAF9071529.1"/>
    <property type="molecule type" value="Genomic_DNA"/>
</dbReference>
<dbReference type="SUPFAM" id="SSF53187">
    <property type="entry name" value="Zn-dependent exopeptidases"/>
    <property type="match status" value="1"/>
</dbReference>
<dbReference type="InterPro" id="IPR017439">
    <property type="entry name" value="Amidohydrolase"/>
</dbReference>
<sequence length="479" mass="51864">MVSNSDNDGTAIGCFGGFKLLRFPKRKQETSPATKVPSVSNYKNEKARCTSSHNLDFYAPSEWGVPTNNKQSVSDCVLPPYTAQNTTVQDPAEKTINEILNELDPELYQLSTKIHDHPEIGFEERFARDTLTAFMQHHGFNVTSGYLGLETAWKAEYSHGTDGKVIGINSEMDALSGIGHACGHNLIAASGCGIAVALKAALETHGIPGKIILLGTPAEEAEGEKSSSSSEVDTTRWISVSHPGPGPQRTFDLGTTIAIQTFEVEYLGKSAHAGAAPWEGVNALDAAFLAYSSLSVLRQQMQPTQRSHGIVEGRDWISNVIPDNARLRWQVRASTYEELSTLTERVLKCFQAAALATGCTVKIDQEPPYYELKQNPVLAKVFTNVVQTHFGHSVTQQGSSASTDFGNVGFYLPALHPMYSIPTKPNGGNHTPAFTKASATKEAHAANMITTRSLALTSLQILQNEYLFQGMKAAFASGL</sequence>
<dbReference type="PANTHER" id="PTHR30575:SF0">
    <property type="entry name" value="XAA-ARG DIPEPTIDASE"/>
    <property type="match status" value="1"/>
</dbReference>
<evidence type="ECO:0000259" key="3">
    <source>
        <dbReference type="Pfam" id="PF07687"/>
    </source>
</evidence>
<comment type="similarity">
    <text evidence="1">Belongs to the peptidase M20A family.</text>
</comment>
<dbReference type="GO" id="GO:0016805">
    <property type="term" value="F:dipeptidase activity"/>
    <property type="evidence" value="ECO:0007669"/>
    <property type="project" value="TreeGrafter"/>
</dbReference>
<dbReference type="PANTHER" id="PTHR30575">
    <property type="entry name" value="PEPTIDASE M20"/>
    <property type="match status" value="1"/>
</dbReference>